<evidence type="ECO:0000313" key="2">
    <source>
        <dbReference type="Proteomes" id="UP000324222"/>
    </source>
</evidence>
<dbReference type="Proteomes" id="UP000324222">
    <property type="component" value="Unassembled WGS sequence"/>
</dbReference>
<keyword evidence="2" id="KW-1185">Reference proteome</keyword>
<dbReference type="AlphaFoldDB" id="A0A5B7EA41"/>
<proteinExistence type="predicted"/>
<gene>
    <name evidence="1" type="ORF">E2C01_024348</name>
</gene>
<comment type="caution">
    <text evidence="1">The sequence shown here is derived from an EMBL/GenBank/DDBJ whole genome shotgun (WGS) entry which is preliminary data.</text>
</comment>
<reference evidence="1 2" key="1">
    <citation type="submission" date="2019-05" db="EMBL/GenBank/DDBJ databases">
        <title>Another draft genome of Portunus trituberculatus and its Hox gene families provides insights of decapod evolution.</title>
        <authorList>
            <person name="Jeong J.-H."/>
            <person name="Song I."/>
            <person name="Kim S."/>
            <person name="Choi T."/>
            <person name="Kim D."/>
            <person name="Ryu S."/>
            <person name="Kim W."/>
        </authorList>
    </citation>
    <scope>NUCLEOTIDE SEQUENCE [LARGE SCALE GENOMIC DNA]</scope>
    <source>
        <tissue evidence="1">Muscle</tissue>
    </source>
</reference>
<dbReference type="EMBL" id="VSRR010002363">
    <property type="protein sequence ID" value="MPC31070.1"/>
    <property type="molecule type" value="Genomic_DNA"/>
</dbReference>
<sequence length="115" mass="12919">MQGIFRQVSRAMLEKIFFRPPPPPYIAFFGSPHPKTPDFPQAPKLVGAGGRGLGKGRGVFLCIFTLYNTDQEQLNFADVPPGFDCSRHYNVQEMTNQVVVGTWRSRFRGSEAGKR</sequence>
<accession>A0A5B7EA41</accession>
<protein>
    <submittedName>
        <fullName evidence="1">Uncharacterized protein</fullName>
    </submittedName>
</protein>
<organism evidence="1 2">
    <name type="scientific">Portunus trituberculatus</name>
    <name type="common">Swimming crab</name>
    <name type="synonym">Neptunus trituberculatus</name>
    <dbReference type="NCBI Taxonomy" id="210409"/>
    <lineage>
        <taxon>Eukaryota</taxon>
        <taxon>Metazoa</taxon>
        <taxon>Ecdysozoa</taxon>
        <taxon>Arthropoda</taxon>
        <taxon>Crustacea</taxon>
        <taxon>Multicrustacea</taxon>
        <taxon>Malacostraca</taxon>
        <taxon>Eumalacostraca</taxon>
        <taxon>Eucarida</taxon>
        <taxon>Decapoda</taxon>
        <taxon>Pleocyemata</taxon>
        <taxon>Brachyura</taxon>
        <taxon>Eubrachyura</taxon>
        <taxon>Portunoidea</taxon>
        <taxon>Portunidae</taxon>
        <taxon>Portuninae</taxon>
        <taxon>Portunus</taxon>
    </lineage>
</organism>
<name>A0A5B7EA41_PORTR</name>
<evidence type="ECO:0000313" key="1">
    <source>
        <dbReference type="EMBL" id="MPC31070.1"/>
    </source>
</evidence>